<organism evidence="1 2">
    <name type="scientific">Chryseobacterium geocarposphaerae</name>
    <dbReference type="NCBI Taxonomy" id="1416776"/>
    <lineage>
        <taxon>Bacteria</taxon>
        <taxon>Pseudomonadati</taxon>
        <taxon>Bacteroidota</taxon>
        <taxon>Flavobacteriia</taxon>
        <taxon>Flavobacteriales</taxon>
        <taxon>Weeksellaceae</taxon>
        <taxon>Chryseobacterium group</taxon>
        <taxon>Chryseobacterium</taxon>
    </lineage>
</organism>
<evidence type="ECO:0000313" key="2">
    <source>
        <dbReference type="Proteomes" id="UP001184853"/>
    </source>
</evidence>
<dbReference type="InterPro" id="IPR013783">
    <property type="entry name" value="Ig-like_fold"/>
</dbReference>
<proteinExistence type="predicted"/>
<evidence type="ECO:0008006" key="3">
    <source>
        <dbReference type="Google" id="ProtNLM"/>
    </source>
</evidence>
<protein>
    <recommendedName>
        <fullName evidence="3">Outer membrane protein Omp28</fullName>
    </recommendedName>
</protein>
<dbReference type="Gene3D" id="2.60.40.10">
    <property type="entry name" value="Immunoglobulins"/>
    <property type="match status" value="1"/>
</dbReference>
<evidence type="ECO:0000313" key="1">
    <source>
        <dbReference type="EMBL" id="MDR6403153.1"/>
    </source>
</evidence>
<dbReference type="InterPro" id="IPR036249">
    <property type="entry name" value="Thioredoxin-like_sf"/>
</dbReference>
<reference evidence="1 2" key="1">
    <citation type="submission" date="2023-07" db="EMBL/GenBank/DDBJ databases">
        <title>Sorghum-associated microbial communities from plants grown in Nebraska, USA.</title>
        <authorList>
            <person name="Schachtman D."/>
        </authorList>
    </citation>
    <scope>NUCLEOTIDE SEQUENCE [LARGE SCALE GENOMIC DNA]</scope>
    <source>
        <strain evidence="1 2">DS1709</strain>
    </source>
</reference>
<name>A0ABU1L8V6_9FLAO</name>
<dbReference type="SUPFAM" id="SSF52833">
    <property type="entry name" value="Thioredoxin-like"/>
    <property type="match status" value="1"/>
</dbReference>
<accession>A0ABU1L8V6</accession>
<gene>
    <name evidence="1" type="ORF">J2781_000057</name>
</gene>
<dbReference type="PROSITE" id="PS51257">
    <property type="entry name" value="PROKAR_LIPOPROTEIN"/>
    <property type="match status" value="1"/>
</dbReference>
<dbReference type="Pfam" id="PF11551">
    <property type="entry name" value="Omp28"/>
    <property type="match status" value="1"/>
</dbReference>
<dbReference type="Proteomes" id="UP001184853">
    <property type="component" value="Unassembled WGS sequence"/>
</dbReference>
<dbReference type="RefSeq" id="WP_115981383.1">
    <property type="nucleotide sequence ID" value="NZ_JAVDQS010000001.1"/>
</dbReference>
<comment type="caution">
    <text evidence="1">The sequence shown here is derived from an EMBL/GenBank/DDBJ whole genome shotgun (WGS) entry which is preliminary data.</text>
</comment>
<dbReference type="EMBL" id="JAVDQS010000001">
    <property type="protein sequence ID" value="MDR6403153.1"/>
    <property type="molecule type" value="Genomic_DNA"/>
</dbReference>
<dbReference type="InterPro" id="IPR021615">
    <property type="entry name" value="Omp28"/>
</dbReference>
<keyword evidence="2" id="KW-1185">Reference proteome</keyword>
<sequence>MRKRLLFLSTVIFILLILFSCRGSESDEGNTTVTYISVASEGGNEKLLGKPFTFKVKDNLNNDITNESKIFVNNQPISGNIFTPTEKGTYSVKASYKDLPVNPISVNAVVNEGVAFKHRILYEDFTGTWCGYCTIALARHDNLTAQTEDYVFIGIHGPEGTTDPWANATSTELETLKNVTEWPAMYINRNTIWPYDSNYTDMSVPLSQLNAYSKIGIKINSSITGNTVNAESKVFFTDNFNTLKIAAFIVEDKLVHNQKNYISALYGGGSTIYNYVHHNVLRSKLTSITGEPIPSAQTTVSNEYSRSFQYNIPSGYNTNNLKIIVMILDGNGTVLNVREEKIGTNNNYEFL</sequence>